<dbReference type="InterPro" id="IPR029058">
    <property type="entry name" value="AB_hydrolase_fold"/>
</dbReference>
<evidence type="ECO:0000259" key="3">
    <source>
        <dbReference type="Pfam" id="PF12697"/>
    </source>
</evidence>
<feature type="domain" description="AB hydrolase-1" evidence="3">
    <location>
        <begin position="14"/>
        <end position="264"/>
    </location>
</feature>
<dbReference type="KEGG" id="spri:SPRI_3036"/>
<evidence type="ECO:0000256" key="1">
    <source>
        <dbReference type="ARBA" id="ARBA00022801"/>
    </source>
</evidence>
<gene>
    <name evidence="4" type="ORF">SPRI_3036</name>
</gene>
<dbReference type="Proteomes" id="UP000060513">
    <property type="component" value="Chromosome"/>
</dbReference>
<dbReference type="AlphaFoldDB" id="A0A0M4DII3"/>
<proteinExistence type="predicted"/>
<dbReference type="Pfam" id="PF12697">
    <property type="entry name" value="Abhydrolase_6"/>
    <property type="match status" value="1"/>
</dbReference>
<dbReference type="OrthoDB" id="495620at2"/>
<dbReference type="RefSeq" id="WP_037773924.1">
    <property type="nucleotide sequence ID" value="NZ_CP011340.1"/>
</dbReference>
<dbReference type="GO" id="GO:0016787">
    <property type="term" value="F:hydrolase activity"/>
    <property type="evidence" value="ECO:0007669"/>
    <property type="project" value="UniProtKB-KW"/>
</dbReference>
<dbReference type="PATRIC" id="fig|38300.4.peg.3195"/>
<dbReference type="PANTHER" id="PTHR43798">
    <property type="entry name" value="MONOACYLGLYCEROL LIPASE"/>
    <property type="match status" value="1"/>
</dbReference>
<reference evidence="4 5" key="1">
    <citation type="submission" date="2015-08" db="EMBL/GenBank/DDBJ databases">
        <title>Genome sequence of the pristinamycin over-producing bacterium Streptomyces pristinaespiralis HCCB10218.</title>
        <authorList>
            <person name="Tian J."/>
            <person name="Yang J."/>
            <person name="Li L."/>
            <person name="Ruan L."/>
            <person name="Wei W."/>
            <person name="Zheng G."/>
            <person name="Wei Z."/>
            <person name="Yang S."/>
            <person name="Ge M."/>
            <person name="Jiang W."/>
            <person name="Lu Y."/>
        </authorList>
    </citation>
    <scope>NUCLEOTIDE SEQUENCE [LARGE SCALE GENOMIC DNA]</scope>
    <source>
        <strain evidence="4 5">HCCB 10218</strain>
    </source>
</reference>
<dbReference type="EMBL" id="CP011340">
    <property type="protein sequence ID" value="ALC21342.1"/>
    <property type="molecule type" value="Genomic_DNA"/>
</dbReference>
<organism evidence="4">
    <name type="scientific">Streptomyces pristinaespiralis</name>
    <dbReference type="NCBI Taxonomy" id="38300"/>
    <lineage>
        <taxon>Bacteria</taxon>
        <taxon>Bacillati</taxon>
        <taxon>Actinomycetota</taxon>
        <taxon>Actinomycetes</taxon>
        <taxon>Kitasatosporales</taxon>
        <taxon>Streptomycetaceae</taxon>
        <taxon>Streptomyces</taxon>
    </lineage>
</organism>
<dbReference type="InterPro" id="IPR050266">
    <property type="entry name" value="AB_hydrolase_sf"/>
</dbReference>
<protein>
    <submittedName>
        <fullName evidence="4">Alpha/beta hydrolase</fullName>
    </submittedName>
</protein>
<dbReference type="PRINTS" id="PR00412">
    <property type="entry name" value="EPOXHYDRLASE"/>
</dbReference>
<evidence type="ECO:0000313" key="5">
    <source>
        <dbReference type="Proteomes" id="UP000060513"/>
    </source>
</evidence>
<dbReference type="GO" id="GO:0016020">
    <property type="term" value="C:membrane"/>
    <property type="evidence" value="ECO:0007669"/>
    <property type="project" value="TreeGrafter"/>
</dbReference>
<dbReference type="InterPro" id="IPR000073">
    <property type="entry name" value="AB_hydrolase_1"/>
</dbReference>
<keyword evidence="1 4" id="KW-0378">Hydrolase</keyword>
<accession>A0A0M4DII3</accession>
<evidence type="ECO:0000256" key="2">
    <source>
        <dbReference type="SAM" id="MobiDB-lite"/>
    </source>
</evidence>
<feature type="region of interest" description="Disordered" evidence="2">
    <location>
        <begin position="181"/>
        <end position="210"/>
    </location>
</feature>
<dbReference type="STRING" id="38300.SPRI_3036"/>
<dbReference type="InterPro" id="IPR000639">
    <property type="entry name" value="Epox_hydrolase-like"/>
</dbReference>
<dbReference type="PANTHER" id="PTHR43798:SF31">
    <property type="entry name" value="AB HYDROLASE SUPERFAMILY PROTEIN YCLE"/>
    <property type="match status" value="1"/>
</dbReference>
<name>A0A0M4DII3_STRPR</name>
<dbReference type="SUPFAM" id="SSF53474">
    <property type="entry name" value="alpha/beta-Hydrolases"/>
    <property type="match status" value="1"/>
</dbReference>
<evidence type="ECO:0000313" key="4">
    <source>
        <dbReference type="EMBL" id="ALC21342.1"/>
    </source>
</evidence>
<dbReference type="Gene3D" id="3.40.50.1820">
    <property type="entry name" value="alpha/beta hydrolase"/>
    <property type="match status" value="1"/>
</dbReference>
<dbReference type="PRINTS" id="PR00111">
    <property type="entry name" value="ABHYDROLASE"/>
</dbReference>
<sequence>MTISFDRTGQGPTVVLLHSGVCDRRMWDLQWQSLADAGYEVVRCDFRGFGETPAETGPYSDADDVLELLDTLGIDRATLIGSSYGGKVALELAGRRPERAVALMLLCAGQPGRPPGPRLMAFGRKEDALLEAGDLEAAVELNVSTWLGPDADDETREAVRRMQRHAFEVQLAAEKEFADAVPAEGSADDEETPGAGEAGAGPAQPAEPDLSRIDAPCLAVSGAHDVEDFRQIAAGLPALIPGARHVELDWAQHLPSLERPAEVTRLITGFLAGITENVSR</sequence>